<organism evidence="2 3">
    <name type="scientific">Altericroceibacterium spongiae</name>
    <dbReference type="NCBI Taxonomy" id="2320269"/>
    <lineage>
        <taxon>Bacteria</taxon>
        <taxon>Pseudomonadati</taxon>
        <taxon>Pseudomonadota</taxon>
        <taxon>Alphaproteobacteria</taxon>
        <taxon>Sphingomonadales</taxon>
        <taxon>Erythrobacteraceae</taxon>
        <taxon>Altericroceibacterium</taxon>
    </lineage>
</organism>
<comment type="caution">
    <text evidence="2">The sequence shown here is derived from an EMBL/GenBank/DDBJ whole genome shotgun (WGS) entry which is preliminary data.</text>
</comment>
<dbReference type="InterPro" id="IPR010364">
    <property type="entry name" value="Uncharacterised_IM_CreD"/>
</dbReference>
<dbReference type="PANTHER" id="PTHR30092:SF0">
    <property type="entry name" value="INNER MEMBRANE PROTEIN CRED"/>
    <property type="match status" value="1"/>
</dbReference>
<sequence>MKKRSPGFKLLMVGLVAFVLIVPLLMVYFLVQDRQDQSTRARDAVTMGWGGEQVISGPVLVIPYMHQETQIETVKGQSVTHTQMIRDQLYLAPQQQDVHTSLSPQTRSYSIYKSVIYAAELSGKARFALPEDLERQGVSRDQLLLDQAELRFGVSDPRGLQEGATVKIDDTTLPLQPGKGLASSGNSGFFGFVDWSGAETLDITWSYSLRGSHGIALVPRGGKTTWHVESLWPHPSFGGSFLPDSKDMSDSGFKADYAITNLALGQSLLLKQDPEAPMDIFSGNVSSQNYYVRQASQPGGPSMGASISLLEPVNLYSQVDRSVKYGFLFIGFTFLAFFMFDIVGGARVAAAEYLLTGAGLVLFFVLLLAFAEMIGFTWSYIVASAAIIGLLTSYSAAILKGWRRAGFIGALLIGLYALIYVLLSLEALSLVIGAVLLFVALAGVMFVTRRIDWSSVGRQDENMAESDN</sequence>
<keyword evidence="3" id="KW-1185">Reference proteome</keyword>
<dbReference type="RefSeq" id="WP_120325235.1">
    <property type="nucleotide sequence ID" value="NZ_RAPF01000006.1"/>
</dbReference>
<feature type="transmembrane region" description="Helical" evidence="1">
    <location>
        <begin position="325"/>
        <end position="346"/>
    </location>
</feature>
<proteinExistence type="predicted"/>
<dbReference type="GO" id="GO:0005886">
    <property type="term" value="C:plasma membrane"/>
    <property type="evidence" value="ECO:0007669"/>
    <property type="project" value="TreeGrafter"/>
</dbReference>
<evidence type="ECO:0000313" key="3">
    <source>
        <dbReference type="Proteomes" id="UP000284395"/>
    </source>
</evidence>
<keyword evidence="1" id="KW-0472">Membrane</keyword>
<reference evidence="2 3" key="1">
    <citation type="submission" date="2018-09" db="EMBL/GenBank/DDBJ databases">
        <title>Altererythrobacter spongiae sp. nov., isolated from a marine sponge.</title>
        <authorList>
            <person name="Zhuang L."/>
            <person name="Luo L."/>
        </authorList>
    </citation>
    <scope>NUCLEOTIDE SEQUENCE [LARGE SCALE GENOMIC DNA]</scope>
    <source>
        <strain evidence="2 3">HN-Y73</strain>
    </source>
</reference>
<feature type="transmembrane region" description="Helical" evidence="1">
    <location>
        <begin position="353"/>
        <end position="371"/>
    </location>
</feature>
<evidence type="ECO:0000313" key="2">
    <source>
        <dbReference type="EMBL" id="RKF19295.1"/>
    </source>
</evidence>
<dbReference type="PANTHER" id="PTHR30092">
    <property type="entry name" value="INNER MEMBRANE PROTEIN CRED"/>
    <property type="match status" value="1"/>
</dbReference>
<feature type="transmembrane region" description="Helical" evidence="1">
    <location>
        <begin position="377"/>
        <end position="398"/>
    </location>
</feature>
<protein>
    <submittedName>
        <fullName evidence="2">Cell envelope integrity protein CreD</fullName>
    </submittedName>
</protein>
<accession>A0A420EF12</accession>
<keyword evidence="1" id="KW-0812">Transmembrane</keyword>
<evidence type="ECO:0000256" key="1">
    <source>
        <dbReference type="SAM" id="Phobius"/>
    </source>
</evidence>
<feature type="transmembrane region" description="Helical" evidence="1">
    <location>
        <begin position="429"/>
        <end position="448"/>
    </location>
</feature>
<feature type="transmembrane region" description="Helical" evidence="1">
    <location>
        <begin position="405"/>
        <end position="423"/>
    </location>
</feature>
<gene>
    <name evidence="2" type="ORF">D6851_12610</name>
</gene>
<dbReference type="Proteomes" id="UP000284395">
    <property type="component" value="Unassembled WGS sequence"/>
</dbReference>
<dbReference type="NCBIfam" id="NF008712">
    <property type="entry name" value="PRK11715.1-1"/>
    <property type="match status" value="1"/>
</dbReference>
<dbReference type="Pfam" id="PF06123">
    <property type="entry name" value="CreD"/>
    <property type="match status" value="1"/>
</dbReference>
<feature type="transmembrane region" description="Helical" evidence="1">
    <location>
        <begin position="12"/>
        <end position="31"/>
    </location>
</feature>
<dbReference type="PIRSF" id="PIRSF004548">
    <property type="entry name" value="CreD"/>
    <property type="match status" value="1"/>
</dbReference>
<name>A0A420EF12_9SPHN</name>
<dbReference type="OrthoDB" id="9791851at2"/>
<dbReference type="AlphaFoldDB" id="A0A420EF12"/>
<keyword evidence="1" id="KW-1133">Transmembrane helix</keyword>
<dbReference type="EMBL" id="RAPF01000006">
    <property type="protein sequence ID" value="RKF19295.1"/>
    <property type="molecule type" value="Genomic_DNA"/>
</dbReference>